<accession>A0A179B3C1</accession>
<dbReference type="RefSeq" id="WP_009198130.1">
    <property type="nucleotide sequence ID" value="NZ_LVZK01000001.1"/>
</dbReference>
<protein>
    <submittedName>
        <fullName evidence="2">PadR family transcriptional regulator</fullName>
    </submittedName>
</protein>
<dbReference type="Pfam" id="PF03551">
    <property type="entry name" value="PadR"/>
    <property type="match status" value="1"/>
</dbReference>
<dbReference type="InterPro" id="IPR036390">
    <property type="entry name" value="WH_DNA-bd_sf"/>
</dbReference>
<dbReference type="AlphaFoldDB" id="A0A179B3C1"/>
<dbReference type="Proteomes" id="UP000078368">
    <property type="component" value="Unassembled WGS sequence"/>
</dbReference>
<proteinExistence type="predicted"/>
<evidence type="ECO:0000313" key="2">
    <source>
        <dbReference type="EMBL" id="OAP85960.1"/>
    </source>
</evidence>
<gene>
    <name evidence="2" type="ORF">A4H34_01865</name>
</gene>
<dbReference type="InterPro" id="IPR036388">
    <property type="entry name" value="WH-like_DNA-bd_sf"/>
</dbReference>
<dbReference type="PANTHER" id="PTHR43252">
    <property type="entry name" value="TRANSCRIPTIONAL REGULATOR YQJI"/>
    <property type="match status" value="1"/>
</dbReference>
<evidence type="ECO:0000259" key="1">
    <source>
        <dbReference type="Pfam" id="PF03551"/>
    </source>
</evidence>
<keyword evidence="3" id="KW-1185">Reference proteome</keyword>
<dbReference type="OrthoDB" id="3186544at2"/>
<evidence type="ECO:0000313" key="3">
    <source>
        <dbReference type="Proteomes" id="UP000078368"/>
    </source>
</evidence>
<comment type="caution">
    <text evidence="2">The sequence shown here is derived from an EMBL/GenBank/DDBJ whole genome shotgun (WGS) entry which is preliminary data.</text>
</comment>
<feature type="domain" description="Transcription regulator PadR N-terminal" evidence="1">
    <location>
        <begin position="7"/>
        <end position="80"/>
    </location>
</feature>
<dbReference type="Gene3D" id="1.10.10.10">
    <property type="entry name" value="Winged helix-like DNA-binding domain superfamily/Winged helix DNA-binding domain"/>
    <property type="match status" value="1"/>
</dbReference>
<sequence>MDTSLTLLGLLGVDSGYGYDLKHSYDRWFGASKPLAFGQVYATLARLVRDGLIAVVGAETGSGPERKRYEITPEGRDRISQWLATPDAPVGPLRSNLFAKTIIALMLDDDAERLLDIQRAEHTDRMRKLRKVKKEGGLAEVLLADHALFHIEADLRWIDLTASRLNELREDVRS</sequence>
<name>A0A179B3C1_9ACTO</name>
<dbReference type="PANTHER" id="PTHR43252:SF6">
    <property type="entry name" value="NEGATIVE TRANSCRIPTION REGULATOR PADR"/>
    <property type="match status" value="1"/>
</dbReference>
<dbReference type="STRING" id="1823756.A4H34_01865"/>
<reference evidence="2 3" key="1">
    <citation type="submission" date="2016-04" db="EMBL/GenBank/DDBJ databases">
        <title>Peptidophaga gingivicola gen. nov., sp. nov., isolated from human subgingival plaque.</title>
        <authorList>
            <person name="Beall C.J."/>
            <person name="Mokrzan E.M."/>
            <person name="Griffen A.L."/>
            <person name="Leys E.J."/>
        </authorList>
    </citation>
    <scope>NUCLEOTIDE SEQUENCE [LARGE SCALE GENOMIC DNA]</scope>
    <source>
        <strain evidence="2 3">BA112</strain>
    </source>
</reference>
<organism evidence="2 3">
    <name type="scientific">Peptidiphaga gingivicola</name>
    <dbReference type="NCBI Taxonomy" id="2741497"/>
    <lineage>
        <taxon>Bacteria</taxon>
        <taxon>Bacillati</taxon>
        <taxon>Actinomycetota</taxon>
        <taxon>Actinomycetes</taxon>
        <taxon>Actinomycetales</taxon>
        <taxon>Actinomycetaceae</taxon>
        <taxon>Peptidiphaga</taxon>
    </lineage>
</organism>
<dbReference type="SUPFAM" id="SSF46785">
    <property type="entry name" value="Winged helix' DNA-binding domain"/>
    <property type="match status" value="1"/>
</dbReference>
<dbReference type="InterPro" id="IPR005149">
    <property type="entry name" value="Tscrpt_reg_PadR_N"/>
</dbReference>
<dbReference type="EMBL" id="LVZK01000001">
    <property type="protein sequence ID" value="OAP85960.1"/>
    <property type="molecule type" value="Genomic_DNA"/>
</dbReference>